<reference evidence="2 3" key="1">
    <citation type="journal article" date="2018" name="Mol. Biol. Evol.">
        <title>Broad Genomic Sampling Reveals a Smut Pathogenic Ancestry of the Fungal Clade Ustilaginomycotina.</title>
        <authorList>
            <person name="Kijpornyongpan T."/>
            <person name="Mondo S.J."/>
            <person name="Barry K."/>
            <person name="Sandor L."/>
            <person name="Lee J."/>
            <person name="Lipzen A."/>
            <person name="Pangilinan J."/>
            <person name="LaButti K."/>
            <person name="Hainaut M."/>
            <person name="Henrissat B."/>
            <person name="Grigoriev I.V."/>
            <person name="Spatafora J.W."/>
            <person name="Aime M.C."/>
        </authorList>
    </citation>
    <scope>NUCLEOTIDE SEQUENCE [LARGE SCALE GENOMIC DNA]</scope>
    <source>
        <strain evidence="2 3">MCA 4718</strain>
    </source>
</reference>
<keyword evidence="3" id="KW-1185">Reference proteome</keyword>
<dbReference type="STRING" id="1684307.A0A316UBY8"/>
<dbReference type="OrthoDB" id="5348546at2759"/>
<feature type="compositionally biased region" description="Basic and acidic residues" evidence="1">
    <location>
        <begin position="816"/>
        <end position="832"/>
    </location>
</feature>
<sequence length="855" mass="90467">MDSQSPNTFFSLGSSLKTNESATPLQPRDLNSSKMATLSNLKPSTAYDTPPPSSPTSASGRGRDNRASSVTAPYSSSPFRPAAGDFSSPAPGSSPIKARQSRVSFGSSHAADRLGFSDPFAGLEELPVSEGAEGDVSHVLYASYTHALMLGRCKPTGETHASSAAASQEEDSIAPAQGVGAKPTQHVALPNSARHVSRRHAIVEWLPFSPLVRAVDASAAAKRLPPGGFVVRILGQNGLIVEGKRRREGHVLRLQPGKTIIDFFGVKARFDVREEAQKPLSLVESQATKERTATSKRKARASMPQKNGSSPSKSDLRRVASTSAMRGGSQEDVSQMLSPTPAKSSPQLVKRSTLGRDSQYPLSPPSSSPPPLDSYVPSQPLDAGDDTGILSHSDDAEGEADDDDGAEEPMSPTLGRSRFARSSLGSRQQEQVDSEEERPGKITKLIPGANGIEASQGALDVASDAESELTPSPSPSRSATPGTTVKEMGPPTSLPAPRAARPLALTNSQIRMPPPKLPASAMLSAAANKDNSEGLRSDLREHARKCVAALAPTYDLEGLLAGAIVFHRTATISASEAVRSVLSCTQGLMRGEVGSLAPNPECISPSQQLEHGKIVPGWGGEELLVGKAGLSTSAAADRWSSIARRAWTEQLETVLQSKRMFGQIQRAGKDASGNSLEHWYYYDKEGDDDVERAANLGALAKPIRGALKTHKPIFWKKSAYPRSAEEEGNSSSNNNNNNGNSGLAAAAASSVQSSRGTVIYKDLPMTESQIGPALTPTPSAASIHLKRESSTAPSTSNGAAGILAGRKGEKVLKIDENRIWEETQPEEREKTWDPIGDMDWEGAASTGGAGKRKRR</sequence>
<accession>A0A316UBY8</accession>
<evidence type="ECO:0000313" key="2">
    <source>
        <dbReference type="EMBL" id="PWN22689.1"/>
    </source>
</evidence>
<feature type="compositionally biased region" description="Low complexity" evidence="1">
    <location>
        <begin position="729"/>
        <end position="748"/>
    </location>
</feature>
<feature type="compositionally biased region" description="Pro residues" evidence="1">
    <location>
        <begin position="362"/>
        <end position="372"/>
    </location>
</feature>
<feature type="compositionally biased region" description="Polar residues" evidence="1">
    <location>
        <begin position="67"/>
        <end position="78"/>
    </location>
</feature>
<feature type="region of interest" description="Disordered" evidence="1">
    <location>
        <begin position="724"/>
        <end position="748"/>
    </location>
</feature>
<feature type="region of interest" description="Disordered" evidence="1">
    <location>
        <begin position="277"/>
        <end position="498"/>
    </location>
</feature>
<name>A0A316UBY8_9BASI</name>
<organism evidence="2 3">
    <name type="scientific">Pseudomicrostroma glucosiphilum</name>
    <dbReference type="NCBI Taxonomy" id="1684307"/>
    <lineage>
        <taxon>Eukaryota</taxon>
        <taxon>Fungi</taxon>
        <taxon>Dikarya</taxon>
        <taxon>Basidiomycota</taxon>
        <taxon>Ustilaginomycotina</taxon>
        <taxon>Exobasidiomycetes</taxon>
        <taxon>Microstromatales</taxon>
        <taxon>Microstromatales incertae sedis</taxon>
        <taxon>Pseudomicrostroma</taxon>
    </lineage>
</organism>
<feature type="compositionally biased region" description="Low complexity" evidence="1">
    <location>
        <begin position="475"/>
        <end position="484"/>
    </location>
</feature>
<dbReference type="RefSeq" id="XP_025349849.1">
    <property type="nucleotide sequence ID" value="XM_025491562.1"/>
</dbReference>
<protein>
    <submittedName>
        <fullName evidence="2">Uncharacterized protein</fullName>
    </submittedName>
</protein>
<feature type="region of interest" description="Disordered" evidence="1">
    <location>
        <begin position="156"/>
        <end position="182"/>
    </location>
</feature>
<feature type="compositionally biased region" description="Polar residues" evidence="1">
    <location>
        <begin position="1"/>
        <end position="42"/>
    </location>
</feature>
<proteinExistence type="predicted"/>
<feature type="compositionally biased region" description="Polar residues" evidence="1">
    <location>
        <begin position="304"/>
        <end position="313"/>
    </location>
</feature>
<gene>
    <name evidence="2" type="ORF">BCV69DRAFT_280291</name>
</gene>
<dbReference type="GeneID" id="37013296"/>
<feature type="region of interest" description="Disordered" evidence="1">
    <location>
        <begin position="1"/>
        <end position="104"/>
    </location>
</feature>
<evidence type="ECO:0000313" key="3">
    <source>
        <dbReference type="Proteomes" id="UP000245942"/>
    </source>
</evidence>
<dbReference type="Proteomes" id="UP000245942">
    <property type="component" value="Unassembled WGS sequence"/>
</dbReference>
<feature type="region of interest" description="Disordered" evidence="1">
    <location>
        <begin position="816"/>
        <end position="855"/>
    </location>
</feature>
<dbReference type="AlphaFoldDB" id="A0A316UBY8"/>
<evidence type="ECO:0000256" key="1">
    <source>
        <dbReference type="SAM" id="MobiDB-lite"/>
    </source>
</evidence>
<feature type="compositionally biased region" description="Polar residues" evidence="1">
    <location>
        <begin position="331"/>
        <end position="347"/>
    </location>
</feature>
<dbReference type="EMBL" id="KZ819322">
    <property type="protein sequence ID" value="PWN22689.1"/>
    <property type="molecule type" value="Genomic_DNA"/>
</dbReference>
<feature type="compositionally biased region" description="Acidic residues" evidence="1">
    <location>
        <begin position="396"/>
        <end position="407"/>
    </location>
</feature>